<evidence type="ECO:0000259" key="2">
    <source>
        <dbReference type="Pfam" id="PF24883"/>
    </source>
</evidence>
<dbReference type="PANTHER" id="PTHR10039:SF17">
    <property type="entry name" value="FUNGAL STAND N-TERMINAL GOODBYE DOMAIN-CONTAINING PROTEIN-RELATED"/>
    <property type="match status" value="1"/>
</dbReference>
<dbReference type="AlphaFoldDB" id="A0A9P5X3C4"/>
<evidence type="ECO:0000313" key="4">
    <source>
        <dbReference type="Proteomes" id="UP000807342"/>
    </source>
</evidence>
<accession>A0A9P5X3C4</accession>
<dbReference type="InterPro" id="IPR027417">
    <property type="entry name" value="P-loop_NTPase"/>
</dbReference>
<dbReference type="Pfam" id="PF24883">
    <property type="entry name" value="NPHP3_N"/>
    <property type="match status" value="1"/>
</dbReference>
<dbReference type="EMBL" id="MU151626">
    <property type="protein sequence ID" value="KAF9442475.1"/>
    <property type="molecule type" value="Genomic_DNA"/>
</dbReference>
<evidence type="ECO:0000256" key="1">
    <source>
        <dbReference type="ARBA" id="ARBA00022737"/>
    </source>
</evidence>
<dbReference type="SUPFAM" id="SSF52540">
    <property type="entry name" value="P-loop containing nucleoside triphosphate hydrolases"/>
    <property type="match status" value="1"/>
</dbReference>
<dbReference type="Gene3D" id="3.40.50.300">
    <property type="entry name" value="P-loop containing nucleotide triphosphate hydrolases"/>
    <property type="match status" value="1"/>
</dbReference>
<reference evidence="3" key="1">
    <citation type="submission" date="2020-11" db="EMBL/GenBank/DDBJ databases">
        <authorList>
            <consortium name="DOE Joint Genome Institute"/>
            <person name="Ahrendt S."/>
            <person name="Riley R."/>
            <person name="Andreopoulos W."/>
            <person name="Labutti K."/>
            <person name="Pangilinan J."/>
            <person name="Ruiz-Duenas F.J."/>
            <person name="Barrasa J.M."/>
            <person name="Sanchez-Garcia M."/>
            <person name="Camarero S."/>
            <person name="Miyauchi S."/>
            <person name="Serrano A."/>
            <person name="Linde D."/>
            <person name="Babiker R."/>
            <person name="Drula E."/>
            <person name="Ayuso-Fernandez I."/>
            <person name="Pacheco R."/>
            <person name="Padilla G."/>
            <person name="Ferreira P."/>
            <person name="Barriuso J."/>
            <person name="Kellner H."/>
            <person name="Castanera R."/>
            <person name="Alfaro M."/>
            <person name="Ramirez L."/>
            <person name="Pisabarro A.G."/>
            <person name="Kuo A."/>
            <person name="Tritt A."/>
            <person name="Lipzen A."/>
            <person name="He G."/>
            <person name="Yan M."/>
            <person name="Ng V."/>
            <person name="Cullen D."/>
            <person name="Martin F."/>
            <person name="Rosso M.-N."/>
            <person name="Henrissat B."/>
            <person name="Hibbett D."/>
            <person name="Martinez A.T."/>
            <person name="Grigoriev I.V."/>
        </authorList>
    </citation>
    <scope>NUCLEOTIDE SEQUENCE</scope>
    <source>
        <strain evidence="3">MF-IS2</strain>
    </source>
</reference>
<keyword evidence="1" id="KW-0677">Repeat</keyword>
<organism evidence="3 4">
    <name type="scientific">Macrolepiota fuliginosa MF-IS2</name>
    <dbReference type="NCBI Taxonomy" id="1400762"/>
    <lineage>
        <taxon>Eukaryota</taxon>
        <taxon>Fungi</taxon>
        <taxon>Dikarya</taxon>
        <taxon>Basidiomycota</taxon>
        <taxon>Agaricomycotina</taxon>
        <taxon>Agaricomycetes</taxon>
        <taxon>Agaricomycetidae</taxon>
        <taxon>Agaricales</taxon>
        <taxon>Agaricineae</taxon>
        <taxon>Agaricaceae</taxon>
        <taxon>Macrolepiota</taxon>
    </lineage>
</organism>
<keyword evidence="4" id="KW-1185">Reference proteome</keyword>
<gene>
    <name evidence="3" type="ORF">P691DRAFT_738948</name>
</gene>
<evidence type="ECO:0000313" key="3">
    <source>
        <dbReference type="EMBL" id="KAF9442475.1"/>
    </source>
</evidence>
<dbReference type="Proteomes" id="UP000807342">
    <property type="component" value="Unassembled WGS sequence"/>
</dbReference>
<dbReference type="PANTHER" id="PTHR10039">
    <property type="entry name" value="AMELOGENIN"/>
    <property type="match status" value="1"/>
</dbReference>
<feature type="domain" description="Nephrocystin 3-like N-terminal" evidence="2">
    <location>
        <begin position="77"/>
        <end position="225"/>
    </location>
</feature>
<sequence length="720" mass="81225">MFPGAHNFVIYNGQFIDQQADAGPTGIDILREAANPDAAYDSSARDPAPRCFPGTREQFVEDIVHWAIPAVGSDDPLPLFWMKGPAGVGKSAVAQTCVEKLKGMGLLGAAFFFSVKIRDKAAQFFPTIIYQLCFEFPDYRDLVDRLIRRDRTILNRTMATQFQVLIVEPLRELRKKGKGIGKRIAIFIDGLDECESENAQCDIITIIAAAARDRTTPFCWAFFSRPEAHIEGTFSTPDIIKITSTSMLPVSHDADGDIELYLRSSFENILRRRNMSLKSPWPSDDDIRTLVRAANGLFVYVATAVRFIGQPSSLPDKSLHEILTTISDQPYKYTVVGAPRSPFAELDAFYMLIMGRIPPDTLPAVLLFLCEMCGSLPNRQSVAFVSNRLGFSEVTFKAVYNHLSAVVHLQGQDEPPPYINADVNQSFQCLSYDAIVDLRDFVYSKLWGSIVFYHKSFFDFLMDPGRSGPFYVKSSATRNASFEGLLEVSLKCGDSYCIQGSELVLAPGVPDSASSLSYPYTNELVNSLLKAYLFRYTHIRFKYPPDYYGIDSRLQQQFQHTDFRKYLHVEAALRPRSDFDRGMLDCAGFSRFISGTYLFQRLSGDLCKSLPKFDWVSYHSVLYLSKGIRELQQVGIIRACDPGCVSSFMSSFPAETRDQSITGLYHIGHGSKSVFWYWEINVKSGYCREMRTVDLAEGGRIYREERFGLWPSAKELYPDD</sequence>
<comment type="caution">
    <text evidence="3">The sequence shown here is derived from an EMBL/GenBank/DDBJ whole genome shotgun (WGS) entry which is preliminary data.</text>
</comment>
<name>A0A9P5X3C4_9AGAR</name>
<dbReference type="OrthoDB" id="5106486at2759"/>
<protein>
    <recommendedName>
        <fullName evidence="2">Nephrocystin 3-like N-terminal domain-containing protein</fullName>
    </recommendedName>
</protein>
<proteinExistence type="predicted"/>
<dbReference type="InterPro" id="IPR056884">
    <property type="entry name" value="NPHP3-like_N"/>
</dbReference>